<protein>
    <recommendedName>
        <fullName evidence="6">Kinesin motor domain-containing protein</fullName>
    </recommendedName>
</protein>
<feature type="compositionally biased region" description="Basic and acidic residues" evidence="5">
    <location>
        <begin position="441"/>
        <end position="456"/>
    </location>
</feature>
<keyword evidence="3" id="KW-0505">Motor protein</keyword>
<feature type="region of interest" description="Disordered" evidence="5">
    <location>
        <begin position="228"/>
        <end position="251"/>
    </location>
</feature>
<dbReference type="PROSITE" id="PS50067">
    <property type="entry name" value="KINESIN_MOTOR_2"/>
    <property type="match status" value="1"/>
</dbReference>
<dbReference type="InterPro" id="IPR027417">
    <property type="entry name" value="P-loop_NTPase"/>
</dbReference>
<dbReference type="InterPro" id="IPR019821">
    <property type="entry name" value="Kinesin_motor_CS"/>
</dbReference>
<feature type="coiled-coil region" evidence="4">
    <location>
        <begin position="258"/>
        <end position="382"/>
    </location>
</feature>
<feature type="compositionally biased region" description="Low complexity" evidence="5">
    <location>
        <begin position="228"/>
        <end position="240"/>
    </location>
</feature>
<dbReference type="PROSITE" id="PS00411">
    <property type="entry name" value="KINESIN_MOTOR_1"/>
    <property type="match status" value="1"/>
</dbReference>
<feature type="binding site" evidence="3">
    <location>
        <begin position="915"/>
        <end position="922"/>
    </location>
    <ligand>
        <name>ATP</name>
        <dbReference type="ChEBI" id="CHEBI:30616"/>
    </ligand>
</feature>
<dbReference type="SMART" id="SM00129">
    <property type="entry name" value="KISc"/>
    <property type="match status" value="1"/>
</dbReference>
<dbReference type="PANTHER" id="PTHR47972">
    <property type="entry name" value="KINESIN-LIKE PROTEIN KLP-3"/>
    <property type="match status" value="1"/>
</dbReference>
<gene>
    <name evidence="7" type="ORF">TeGR_g8464</name>
</gene>
<feature type="domain" description="Kinesin motor" evidence="6">
    <location>
        <begin position="833"/>
        <end position="1153"/>
    </location>
</feature>
<sequence>MEASSIAQSNLETQAYKGILTEFQFEQIKLCREYQRLVAEKEADIATLEKKLSSSSSSSPSLSPPPLIDELAFEVEKLKAQKDVLSGTVSAWENKLKELLKEKTDSSVEMRKMKLRISTLEAAAPPPTSPSRKSNSGGDSETIDNLVVEYTKLSAESSRQQDIHDAVVREFKTRCEEYETKITAQEQNILMLMSKPEVSGDDGPPPPPPAEIARLQSEVEALKTKLAAPPLAAPPAAAAAGQPTTEQSAAEGELLKENEALAERVAQHVRELAEARGELERERAAVVGGGEAVKELEARKEEEKRSELEALRAALAAEKEKELAELAEALRAALAAEKEKELARSLGGDKESLVAELSSKHAAEKERALADLAAAKDAEKKRELEELGAMGRGALEELKSAKDGEKTAELESLMAAKDEEKRKELEALKIAKDEEKRKEFEALKNAKDEEKQKELGELTSSLGGDKESVVADLAAKHVAEKDRALAELKGAAEAEKKKELDGLAAEKDAEAEKKLADATATLSADKEASVAALTASLTADKDAALADLTSSLAAAKDTALADFTSSLTAEKDAAIADLTSSFTAEKDAALVNLTSALTAEKENALSSLKTDHESAIAALKSDQDATISTLKADHESAISTLKTDHESSISTLKTDHESAISTLNNNHDAAISTLNNNHDAAISALNTSHDTTVSGLNSDHDAAISSLKSEQEKTNAAYELKLEWFQNKTKELMEKHEVETAALQAEHDKKLGAIAAQLATVEERKEEEKRSALAAAKQLADEQQEAAVEAMKKSLMDMVASANSERDECKELYMKEAAKRKLVHNKLIELQGNIRVIARVRPVVQAELNSGEHREVVDCTTDEDLVVHRDSTTRTRFEFDRVCDQDSTQAQAYELVSPLVTSVLDGYNVCIFAYGQTGSGKTYTMEGPEDNRGVNFQAIAEMFSVAEERVEDVEYKFKFNMLEIYNETIRDLLGDSQLKQLNIRQTAAGNVVENLTEIQVGSAQEVFDAMNSGATNRSVGSHNMNEHSSRSHLVVCVMTSGVDKHNGIKSKGKLHLIDLAGSERISKTDATGDRLKEAQAINSSLSALGNVINKLGEKKPGHVPYRDSKLTQLLQDSLGGNSKVMMFVNLSPVSYNMSESLCSLAFAARCRAVQLAGAKKNDDTDKREIKKLRAVIRAAGIAAKLSGKD</sequence>
<feature type="region of interest" description="Disordered" evidence="5">
    <location>
        <begin position="120"/>
        <end position="143"/>
    </location>
</feature>
<evidence type="ECO:0000256" key="4">
    <source>
        <dbReference type="SAM" id="Coils"/>
    </source>
</evidence>
<proteinExistence type="inferred from homology"/>
<feature type="region of interest" description="Disordered" evidence="5">
    <location>
        <begin position="491"/>
        <end position="510"/>
    </location>
</feature>
<dbReference type="InterPro" id="IPR036961">
    <property type="entry name" value="Kinesin_motor_dom_sf"/>
</dbReference>
<evidence type="ECO:0000313" key="8">
    <source>
        <dbReference type="Proteomes" id="UP001165060"/>
    </source>
</evidence>
<feature type="region of interest" description="Disordered" evidence="5">
    <location>
        <begin position="385"/>
        <end position="407"/>
    </location>
</feature>
<organism evidence="7 8">
    <name type="scientific">Tetraparma gracilis</name>
    <dbReference type="NCBI Taxonomy" id="2962635"/>
    <lineage>
        <taxon>Eukaryota</taxon>
        <taxon>Sar</taxon>
        <taxon>Stramenopiles</taxon>
        <taxon>Ochrophyta</taxon>
        <taxon>Bolidophyceae</taxon>
        <taxon>Parmales</taxon>
        <taxon>Triparmaceae</taxon>
        <taxon>Tetraparma</taxon>
    </lineage>
</organism>
<evidence type="ECO:0000259" key="6">
    <source>
        <dbReference type="PROSITE" id="PS50067"/>
    </source>
</evidence>
<evidence type="ECO:0000256" key="1">
    <source>
        <dbReference type="ARBA" id="ARBA00022741"/>
    </source>
</evidence>
<feature type="coiled-coil region" evidence="4">
    <location>
        <begin position="75"/>
        <end position="102"/>
    </location>
</feature>
<dbReference type="PRINTS" id="PR00380">
    <property type="entry name" value="KINESINHEAVY"/>
</dbReference>
<comment type="similarity">
    <text evidence="3">Belongs to the TRAFAC class myosin-kinesin ATPase superfamily. Kinesin family.</text>
</comment>
<accession>A0ABQ6N4U1</accession>
<feature type="compositionally biased region" description="Polar residues" evidence="5">
    <location>
        <begin position="130"/>
        <end position="139"/>
    </location>
</feature>
<keyword evidence="2 3" id="KW-0067">ATP-binding</keyword>
<dbReference type="PANTHER" id="PTHR47972:SF28">
    <property type="entry name" value="KINESIN-LIKE PROTEIN KLP-3"/>
    <property type="match status" value="1"/>
</dbReference>
<feature type="region of interest" description="Disordered" evidence="5">
    <location>
        <begin position="441"/>
        <end position="462"/>
    </location>
</feature>
<keyword evidence="4" id="KW-0175">Coiled coil</keyword>
<comment type="caution">
    <text evidence="7">The sequence shown here is derived from an EMBL/GenBank/DDBJ whole genome shotgun (WGS) entry which is preliminary data.</text>
</comment>
<dbReference type="Gene3D" id="3.40.850.10">
    <property type="entry name" value="Kinesin motor domain"/>
    <property type="match status" value="1"/>
</dbReference>
<reference evidence="7 8" key="1">
    <citation type="journal article" date="2023" name="Commun. Biol.">
        <title>Genome analysis of Parmales, the sister group of diatoms, reveals the evolutionary specialization of diatoms from phago-mixotrophs to photoautotrophs.</title>
        <authorList>
            <person name="Ban H."/>
            <person name="Sato S."/>
            <person name="Yoshikawa S."/>
            <person name="Yamada K."/>
            <person name="Nakamura Y."/>
            <person name="Ichinomiya M."/>
            <person name="Sato N."/>
            <person name="Blanc-Mathieu R."/>
            <person name="Endo H."/>
            <person name="Kuwata A."/>
            <person name="Ogata H."/>
        </authorList>
    </citation>
    <scope>NUCLEOTIDE SEQUENCE [LARGE SCALE GENOMIC DNA]</scope>
</reference>
<keyword evidence="1 3" id="KW-0547">Nucleotide-binding</keyword>
<name>A0ABQ6N4U1_9STRA</name>
<dbReference type="SUPFAM" id="SSF52540">
    <property type="entry name" value="P-loop containing nucleoside triphosphate hydrolases"/>
    <property type="match status" value="1"/>
</dbReference>
<feature type="compositionally biased region" description="Basic and acidic residues" evidence="5">
    <location>
        <begin position="394"/>
        <end position="407"/>
    </location>
</feature>
<keyword evidence="8" id="KW-1185">Reference proteome</keyword>
<dbReference type="InterPro" id="IPR027640">
    <property type="entry name" value="Kinesin-like_fam"/>
</dbReference>
<feature type="coiled-coil region" evidence="4">
    <location>
        <begin position="762"/>
        <end position="793"/>
    </location>
</feature>
<evidence type="ECO:0000313" key="7">
    <source>
        <dbReference type="EMBL" id="GMI40821.1"/>
    </source>
</evidence>
<dbReference type="InterPro" id="IPR001752">
    <property type="entry name" value="Kinesin_motor_dom"/>
</dbReference>
<evidence type="ECO:0000256" key="5">
    <source>
        <dbReference type="SAM" id="MobiDB-lite"/>
    </source>
</evidence>
<dbReference type="EMBL" id="BRYB01000957">
    <property type="protein sequence ID" value="GMI40821.1"/>
    <property type="molecule type" value="Genomic_DNA"/>
</dbReference>
<dbReference type="Proteomes" id="UP001165060">
    <property type="component" value="Unassembled WGS sequence"/>
</dbReference>
<evidence type="ECO:0000256" key="2">
    <source>
        <dbReference type="ARBA" id="ARBA00022840"/>
    </source>
</evidence>
<dbReference type="Pfam" id="PF00225">
    <property type="entry name" value="Kinesin"/>
    <property type="match status" value="1"/>
</dbReference>
<evidence type="ECO:0000256" key="3">
    <source>
        <dbReference type="PROSITE-ProRule" id="PRU00283"/>
    </source>
</evidence>